<dbReference type="InterPro" id="IPR004345">
    <property type="entry name" value="TB2_DP1_HVA22"/>
</dbReference>
<feature type="compositionally biased region" description="Low complexity" evidence="1">
    <location>
        <begin position="241"/>
        <end position="304"/>
    </location>
</feature>
<reference evidence="2" key="1">
    <citation type="submission" date="2015-04" db="UniProtKB">
        <authorList>
            <consortium name="EnsemblPlants"/>
        </authorList>
    </citation>
    <scope>IDENTIFICATION</scope>
</reference>
<evidence type="ECO:0000313" key="3">
    <source>
        <dbReference type="Proteomes" id="UP000026961"/>
    </source>
</evidence>
<feature type="compositionally biased region" description="Polar residues" evidence="1">
    <location>
        <begin position="330"/>
        <end position="341"/>
    </location>
</feature>
<accession>A0A0E0B8E9</accession>
<dbReference type="PANTHER" id="PTHR12300:SF95">
    <property type="entry name" value="HVA22-LIKE PROTEIN"/>
    <property type="match status" value="1"/>
</dbReference>
<dbReference type="Proteomes" id="UP000026961">
    <property type="component" value="Chromosome 10"/>
</dbReference>
<proteinExistence type="predicted"/>
<evidence type="ECO:0008006" key="4">
    <source>
        <dbReference type="Google" id="ProtNLM"/>
    </source>
</evidence>
<dbReference type="PANTHER" id="PTHR12300">
    <property type="entry name" value="HVA22-LIKE PROTEINS"/>
    <property type="match status" value="1"/>
</dbReference>
<dbReference type="Gramene" id="OGLUM10G03960.1">
    <property type="protein sequence ID" value="OGLUM10G03960.1"/>
    <property type="gene ID" value="OGLUM10G03960"/>
</dbReference>
<protein>
    <recommendedName>
        <fullName evidence="4">HVA22-like protein</fullName>
    </recommendedName>
</protein>
<sequence length="540" mass="61275">MYGRVEKEVRERQTLVKCCPLGLVEFEELCRRLHSSQSDGSGLLERERERERERARGSSLFQFLPISCIPSGSISPVTNLLPSTLPSKDRSRMMGDFLSRVLLLAFGYAYPAYECYKTVELNKPEIEKLIFWCQYWILVALLTVLERFGDFAISWLPLYSEAKLMFFIYLWCPRTKGTSYVYETFFRPYISQYENDIDCSILDLRVRAGDMLVVYWQKVAIIGQTTFFNILKYASAQSPAHSSRSSSTQQSYPQKQQQAQPQQPKQSLPQQQQKQSLPQQQQQQMPHKQPTTLRRAASAAARTAGIMQQSEDTKIAPSNPKTRRLLPTKSAPTASTRSTVAATKPVEDLKSSGMKLATEEAPSPSSNAAMPGSEPSAPPLPKSAEDDMSIDEVDIPIEDMDEPVATPEETPMEEAIRVTRGRLRKRITAVSTADGEFVSNWYLVEVWKLETMIDLEIMVYHQLSPEGAHFGQQCSFSTIARARLLLSATHFPILIEFLEPNLYISNSESISHHTYESRKLASTRLDSFFHRLLPDPTKEN</sequence>
<name>A0A0E0B8E9_9ORYZ</name>
<organism evidence="2">
    <name type="scientific">Oryza glumipatula</name>
    <dbReference type="NCBI Taxonomy" id="40148"/>
    <lineage>
        <taxon>Eukaryota</taxon>
        <taxon>Viridiplantae</taxon>
        <taxon>Streptophyta</taxon>
        <taxon>Embryophyta</taxon>
        <taxon>Tracheophyta</taxon>
        <taxon>Spermatophyta</taxon>
        <taxon>Magnoliopsida</taxon>
        <taxon>Liliopsida</taxon>
        <taxon>Poales</taxon>
        <taxon>Poaceae</taxon>
        <taxon>BOP clade</taxon>
        <taxon>Oryzoideae</taxon>
        <taxon>Oryzeae</taxon>
        <taxon>Oryzinae</taxon>
        <taxon>Oryza</taxon>
    </lineage>
</organism>
<dbReference type="AlphaFoldDB" id="A0A0E0B8E9"/>
<keyword evidence="3" id="KW-1185">Reference proteome</keyword>
<reference evidence="2" key="2">
    <citation type="submission" date="2018-05" db="EMBL/GenBank/DDBJ databases">
        <title>OgluRS3 (Oryza glumaepatula Reference Sequence Version 3).</title>
        <authorList>
            <person name="Zhang J."/>
            <person name="Kudrna D."/>
            <person name="Lee S."/>
            <person name="Talag J."/>
            <person name="Welchert J."/>
            <person name="Wing R.A."/>
        </authorList>
    </citation>
    <scope>NUCLEOTIDE SEQUENCE [LARGE SCALE GENOMIC DNA]</scope>
</reference>
<feature type="region of interest" description="Disordered" evidence="1">
    <location>
        <begin position="241"/>
        <end position="386"/>
    </location>
</feature>
<dbReference type="EnsemblPlants" id="OGLUM10G03960.1">
    <property type="protein sequence ID" value="OGLUM10G03960.1"/>
    <property type="gene ID" value="OGLUM10G03960"/>
</dbReference>
<evidence type="ECO:0000256" key="1">
    <source>
        <dbReference type="SAM" id="MobiDB-lite"/>
    </source>
</evidence>
<dbReference type="eggNOG" id="KOG1726">
    <property type="taxonomic scope" value="Eukaryota"/>
</dbReference>
<evidence type="ECO:0000313" key="2">
    <source>
        <dbReference type="EnsemblPlants" id="OGLUM10G03960.1"/>
    </source>
</evidence>
<dbReference type="Pfam" id="PF03134">
    <property type="entry name" value="TB2_DP1_HVA22"/>
    <property type="match status" value="1"/>
</dbReference>